<keyword evidence="3" id="KW-1185">Reference proteome</keyword>
<accession>A0ABS1FY33</accession>
<proteinExistence type="predicted"/>
<feature type="region of interest" description="Disordered" evidence="1">
    <location>
        <begin position="154"/>
        <end position="177"/>
    </location>
</feature>
<comment type="caution">
    <text evidence="2">The sequence shown here is derived from an EMBL/GenBank/DDBJ whole genome shotgun (WGS) entry which is preliminary data.</text>
</comment>
<evidence type="ECO:0000256" key="1">
    <source>
        <dbReference type="SAM" id="MobiDB-lite"/>
    </source>
</evidence>
<name>A0ABS1FY33_9FLAO</name>
<protein>
    <submittedName>
        <fullName evidence="2">Uncharacterized protein</fullName>
    </submittedName>
</protein>
<evidence type="ECO:0000313" key="2">
    <source>
        <dbReference type="EMBL" id="MBK1897327.1"/>
    </source>
</evidence>
<dbReference type="Proteomes" id="UP000628669">
    <property type="component" value="Unassembled WGS sequence"/>
</dbReference>
<reference evidence="3" key="1">
    <citation type="submission" date="2021-01" db="EMBL/GenBank/DDBJ databases">
        <title>Genome public.</title>
        <authorList>
            <person name="Liu C."/>
            <person name="Sun Q."/>
        </authorList>
    </citation>
    <scope>NUCLEOTIDE SEQUENCE [LARGE SCALE GENOMIC DNA]</scope>
    <source>
        <strain evidence="3">YIM B02567</strain>
    </source>
</reference>
<feature type="region of interest" description="Disordered" evidence="1">
    <location>
        <begin position="92"/>
        <end position="117"/>
    </location>
</feature>
<sequence>MADKDATKKAKADPTTPEEKAVVFVNTEVLSPPTADPMLGAAKIMIDQSTGMMVQDLQSFLKGFEQVGLVALTKLANNYLTYGNYFPPQNAAGGGGGGSSTEKGEEGTAQDPTGGHGNAMMKDLFKIVSDYAEAKTKLSGTIFNNNITPYSSGIPNLPPLADISEEYEEEDPEKKNE</sequence>
<organism evidence="2 3">
    <name type="scientific">Chryseobacterium paridis</name>
    <dbReference type="NCBI Taxonomy" id="2800328"/>
    <lineage>
        <taxon>Bacteria</taxon>
        <taxon>Pseudomonadati</taxon>
        <taxon>Bacteroidota</taxon>
        <taxon>Flavobacteriia</taxon>
        <taxon>Flavobacteriales</taxon>
        <taxon>Weeksellaceae</taxon>
        <taxon>Chryseobacterium group</taxon>
        <taxon>Chryseobacterium</taxon>
    </lineage>
</organism>
<dbReference type="RefSeq" id="WP_200247435.1">
    <property type="nucleotide sequence ID" value="NZ_JAENHK010000010.1"/>
</dbReference>
<gene>
    <name evidence="2" type="ORF">JHL15_16300</name>
</gene>
<dbReference type="EMBL" id="JAENHK010000010">
    <property type="protein sequence ID" value="MBK1897327.1"/>
    <property type="molecule type" value="Genomic_DNA"/>
</dbReference>
<evidence type="ECO:0000313" key="3">
    <source>
        <dbReference type="Proteomes" id="UP000628669"/>
    </source>
</evidence>